<dbReference type="EMBL" id="JABCIY010000041">
    <property type="protein sequence ID" value="KAF7195238.1"/>
    <property type="molecule type" value="Genomic_DNA"/>
</dbReference>
<proteinExistence type="predicted"/>
<evidence type="ECO:0000256" key="1">
    <source>
        <dbReference type="SAM" id="MobiDB-lite"/>
    </source>
</evidence>
<name>A0A8H6VJY8_9PEZI</name>
<gene>
    <name evidence="2" type="ORF">HII31_03444</name>
</gene>
<comment type="caution">
    <text evidence="2">The sequence shown here is derived from an EMBL/GenBank/DDBJ whole genome shotgun (WGS) entry which is preliminary data.</text>
</comment>
<feature type="non-terminal residue" evidence="2">
    <location>
        <position position="1"/>
    </location>
</feature>
<reference evidence="2" key="1">
    <citation type="submission" date="2020-04" db="EMBL/GenBank/DDBJ databases">
        <title>Draft genome resource of the tomato pathogen Pseudocercospora fuligena.</title>
        <authorList>
            <person name="Zaccaron A."/>
        </authorList>
    </citation>
    <scope>NUCLEOTIDE SEQUENCE</scope>
    <source>
        <strain evidence="2">PF001</strain>
    </source>
</reference>
<dbReference type="AlphaFoldDB" id="A0A8H6VJY8"/>
<feature type="non-terminal residue" evidence="2">
    <location>
        <position position="449"/>
    </location>
</feature>
<evidence type="ECO:0000313" key="3">
    <source>
        <dbReference type="Proteomes" id="UP000660729"/>
    </source>
</evidence>
<feature type="region of interest" description="Disordered" evidence="1">
    <location>
        <begin position="25"/>
        <end position="67"/>
    </location>
</feature>
<sequence>VLAWTSSPACHFGETWTFSSIATRLRPSPRGPTSRVSSSEMLKQSAIGRDTAWTGSDNSSPWDPDRHYGHLSEANSRICPEDVYHKSQQESSHVSDAGLQKMFCFAIICCKAAREPPPPPLTFLEHRAPMAETSFDQFTQRAWMSSRALSKNLSQSTIANETSPADRAQPHKTGEIEDVVEGHGTIRPSERQLFAAIVGLYRGSVAFCPSVVWHTFAAMNEFSDMRSFAFDWPYDLSSAQTPTATPQQLTLSPQMLFVQHPTEFAFSQQSIDSKPALRPVAPSITTGSSQSRRRKSVSSTSSAPKRRKSESPASSPGGSVGSPEPSIGEQISQMSAAPFASGLEDIFSTPFGLETVVEDGRKECLACGYRYLPPEDTSRIGRGHIMILGTLRLYHLQPRIPSATVRRSKQVQNIPGNDKKSNTVCTVPSLAALLFEAANSASGLHYATR</sequence>
<dbReference type="Proteomes" id="UP000660729">
    <property type="component" value="Unassembled WGS sequence"/>
</dbReference>
<accession>A0A8H6VJY8</accession>
<feature type="compositionally biased region" description="Low complexity" evidence="1">
    <location>
        <begin position="311"/>
        <end position="328"/>
    </location>
</feature>
<evidence type="ECO:0000313" key="2">
    <source>
        <dbReference type="EMBL" id="KAF7195238.1"/>
    </source>
</evidence>
<feature type="region of interest" description="Disordered" evidence="1">
    <location>
        <begin position="271"/>
        <end position="328"/>
    </location>
</feature>
<organism evidence="2 3">
    <name type="scientific">Pseudocercospora fuligena</name>
    <dbReference type="NCBI Taxonomy" id="685502"/>
    <lineage>
        <taxon>Eukaryota</taxon>
        <taxon>Fungi</taxon>
        <taxon>Dikarya</taxon>
        <taxon>Ascomycota</taxon>
        <taxon>Pezizomycotina</taxon>
        <taxon>Dothideomycetes</taxon>
        <taxon>Dothideomycetidae</taxon>
        <taxon>Mycosphaerellales</taxon>
        <taxon>Mycosphaerellaceae</taxon>
        <taxon>Pseudocercospora</taxon>
    </lineage>
</organism>
<protein>
    <submittedName>
        <fullName evidence="2">Uncharacterized protein</fullName>
    </submittedName>
</protein>
<keyword evidence="3" id="KW-1185">Reference proteome</keyword>
<dbReference type="OrthoDB" id="3650272at2759"/>